<feature type="domain" description="Barstar (barnase inhibitor)" evidence="2">
    <location>
        <begin position="11"/>
        <end position="74"/>
    </location>
</feature>
<sequence>MPTPPQPPEYVLPGERITDEPALWTELGRAVAAPDGYYGGNLDALADCLRGGFGPEPPFVLVWRRATDSARALTRRVTGPDAREVSYFDAVLDVLRQGGVTVRLR</sequence>
<dbReference type="EMBL" id="BAAANS010000049">
    <property type="protein sequence ID" value="GAA2114509.1"/>
    <property type="molecule type" value="Genomic_DNA"/>
</dbReference>
<dbReference type="InterPro" id="IPR035905">
    <property type="entry name" value="Barstar-like_sf"/>
</dbReference>
<protein>
    <recommendedName>
        <fullName evidence="2">Barstar (barnase inhibitor) domain-containing protein</fullName>
    </recommendedName>
</protein>
<name>A0ABP5JCF9_9ACTN</name>
<evidence type="ECO:0000313" key="3">
    <source>
        <dbReference type="EMBL" id="GAA2114509.1"/>
    </source>
</evidence>
<dbReference type="RefSeq" id="WP_344556412.1">
    <property type="nucleotide sequence ID" value="NZ_BAAANS010000049.1"/>
</dbReference>
<keyword evidence="4" id="KW-1185">Reference proteome</keyword>
<comment type="caution">
    <text evidence="3">The sequence shown here is derived from an EMBL/GenBank/DDBJ whole genome shotgun (WGS) entry which is preliminary data.</text>
</comment>
<organism evidence="3 4">
    <name type="scientific">Kitasatospora saccharophila</name>
    <dbReference type="NCBI Taxonomy" id="407973"/>
    <lineage>
        <taxon>Bacteria</taxon>
        <taxon>Bacillati</taxon>
        <taxon>Actinomycetota</taxon>
        <taxon>Actinomycetes</taxon>
        <taxon>Kitasatosporales</taxon>
        <taxon>Streptomycetaceae</taxon>
        <taxon>Kitasatospora</taxon>
    </lineage>
</organism>
<gene>
    <name evidence="3" type="ORF">GCM10009759_58840</name>
</gene>
<dbReference type="InterPro" id="IPR000468">
    <property type="entry name" value="Barstar"/>
</dbReference>
<evidence type="ECO:0000259" key="2">
    <source>
        <dbReference type="Pfam" id="PF01337"/>
    </source>
</evidence>
<dbReference type="SUPFAM" id="SSF52038">
    <property type="entry name" value="Barstar-related"/>
    <property type="match status" value="1"/>
</dbReference>
<reference evidence="4" key="1">
    <citation type="journal article" date="2019" name="Int. J. Syst. Evol. Microbiol.">
        <title>The Global Catalogue of Microorganisms (GCM) 10K type strain sequencing project: providing services to taxonomists for standard genome sequencing and annotation.</title>
        <authorList>
            <consortium name="The Broad Institute Genomics Platform"/>
            <consortium name="The Broad Institute Genome Sequencing Center for Infectious Disease"/>
            <person name="Wu L."/>
            <person name="Ma J."/>
        </authorList>
    </citation>
    <scope>NUCLEOTIDE SEQUENCE [LARGE SCALE GENOMIC DNA]</scope>
    <source>
        <strain evidence="4">JCM 14559</strain>
    </source>
</reference>
<proteinExistence type="inferred from homology"/>
<dbReference type="Pfam" id="PF01337">
    <property type="entry name" value="Barstar"/>
    <property type="match status" value="1"/>
</dbReference>
<comment type="similarity">
    <text evidence="1">Belongs to the barstar family.</text>
</comment>
<dbReference type="Proteomes" id="UP001500897">
    <property type="component" value="Unassembled WGS sequence"/>
</dbReference>
<accession>A0ABP5JCF9</accession>
<evidence type="ECO:0000313" key="4">
    <source>
        <dbReference type="Proteomes" id="UP001500897"/>
    </source>
</evidence>
<evidence type="ECO:0000256" key="1">
    <source>
        <dbReference type="ARBA" id="ARBA00006845"/>
    </source>
</evidence>
<dbReference type="Gene3D" id="3.30.370.10">
    <property type="entry name" value="Barstar-like"/>
    <property type="match status" value="1"/>
</dbReference>